<proteinExistence type="predicted"/>
<feature type="transmembrane region" description="Helical" evidence="1">
    <location>
        <begin position="77"/>
        <end position="100"/>
    </location>
</feature>
<keyword evidence="1" id="KW-0812">Transmembrane</keyword>
<protein>
    <submittedName>
        <fullName evidence="2">Uncharacterized protein</fullName>
    </submittedName>
</protein>
<organism evidence="2 3">
    <name type="scientific">Dactylonectria macrodidyma</name>
    <dbReference type="NCBI Taxonomy" id="307937"/>
    <lineage>
        <taxon>Eukaryota</taxon>
        <taxon>Fungi</taxon>
        <taxon>Dikarya</taxon>
        <taxon>Ascomycota</taxon>
        <taxon>Pezizomycotina</taxon>
        <taxon>Sordariomycetes</taxon>
        <taxon>Hypocreomycetidae</taxon>
        <taxon>Hypocreales</taxon>
        <taxon>Nectriaceae</taxon>
        <taxon>Dactylonectria</taxon>
    </lineage>
</organism>
<evidence type="ECO:0000313" key="2">
    <source>
        <dbReference type="EMBL" id="KAH7140542.1"/>
    </source>
</evidence>
<gene>
    <name evidence="2" type="ORF">EDB81DRAFT_56015</name>
</gene>
<name>A0A9P9EN68_9HYPO</name>
<accession>A0A9P9EN68</accession>
<dbReference type="OrthoDB" id="3990500at2759"/>
<evidence type="ECO:0000313" key="3">
    <source>
        <dbReference type="Proteomes" id="UP000738349"/>
    </source>
</evidence>
<reference evidence="2" key="1">
    <citation type="journal article" date="2021" name="Nat. Commun.">
        <title>Genetic determinants of endophytism in the Arabidopsis root mycobiome.</title>
        <authorList>
            <person name="Mesny F."/>
            <person name="Miyauchi S."/>
            <person name="Thiergart T."/>
            <person name="Pickel B."/>
            <person name="Atanasova L."/>
            <person name="Karlsson M."/>
            <person name="Huettel B."/>
            <person name="Barry K.W."/>
            <person name="Haridas S."/>
            <person name="Chen C."/>
            <person name="Bauer D."/>
            <person name="Andreopoulos W."/>
            <person name="Pangilinan J."/>
            <person name="LaButti K."/>
            <person name="Riley R."/>
            <person name="Lipzen A."/>
            <person name="Clum A."/>
            <person name="Drula E."/>
            <person name="Henrissat B."/>
            <person name="Kohler A."/>
            <person name="Grigoriev I.V."/>
            <person name="Martin F.M."/>
            <person name="Hacquard S."/>
        </authorList>
    </citation>
    <scope>NUCLEOTIDE SEQUENCE</scope>
    <source>
        <strain evidence="2">MPI-CAGE-AT-0147</strain>
    </source>
</reference>
<dbReference type="AlphaFoldDB" id="A0A9P9EN68"/>
<keyword evidence="1" id="KW-1133">Transmembrane helix</keyword>
<keyword evidence="1" id="KW-0472">Membrane</keyword>
<feature type="transmembrane region" description="Helical" evidence="1">
    <location>
        <begin position="131"/>
        <end position="147"/>
    </location>
</feature>
<sequence length="148" mass="15795">MNRIFGSRVAFRALAAGIGPSAGAGSLLVNRRAIRCDAHPSAASPPSRQRRTPPLDLSPELVSQLSSGSVLGFGTGLVLALFSRTVALLSGLFAISLYIASRYGYDASRMLGIGKLLDGNALWERSKGRPWFTMSFLVTFLLAAFVHL</sequence>
<keyword evidence="3" id="KW-1185">Reference proteome</keyword>
<dbReference type="Proteomes" id="UP000738349">
    <property type="component" value="Unassembled WGS sequence"/>
</dbReference>
<dbReference type="EMBL" id="JAGMUV010000011">
    <property type="protein sequence ID" value="KAH7140542.1"/>
    <property type="molecule type" value="Genomic_DNA"/>
</dbReference>
<comment type="caution">
    <text evidence="2">The sequence shown here is derived from an EMBL/GenBank/DDBJ whole genome shotgun (WGS) entry which is preliminary data.</text>
</comment>
<evidence type="ECO:0000256" key="1">
    <source>
        <dbReference type="SAM" id="Phobius"/>
    </source>
</evidence>